<protein>
    <submittedName>
        <fullName evidence="2">Uncharacterized protein</fullName>
    </submittedName>
</protein>
<comment type="caution">
    <text evidence="2">The sequence shown here is derived from an EMBL/GenBank/DDBJ whole genome shotgun (WGS) entry which is preliminary data.</text>
</comment>
<dbReference type="Proteomes" id="UP000577419">
    <property type="component" value="Unassembled WGS sequence"/>
</dbReference>
<feature type="transmembrane region" description="Helical" evidence="1">
    <location>
        <begin position="96"/>
        <end position="123"/>
    </location>
</feature>
<dbReference type="Proteomes" id="UP000683213">
    <property type="component" value="Unassembled WGS sequence"/>
</dbReference>
<reference evidence="4" key="1">
    <citation type="journal article" date="2020" name="bioRxiv">
        <title>A rank-normalized archaeal taxonomy based on genome phylogeny resolves widespread incomplete and uneven classifications.</title>
        <authorList>
            <person name="Rinke C."/>
            <person name="Chuvochina M."/>
            <person name="Mussig A.J."/>
            <person name="Chaumeil P.-A."/>
            <person name="Waite D.W."/>
            <person name="Whitman W.B."/>
            <person name="Parks D.H."/>
            <person name="Hugenholtz P."/>
        </authorList>
    </citation>
    <scope>NUCLEOTIDE SEQUENCE [LARGE SCALE GENOMIC DNA]</scope>
</reference>
<organism evidence="2 4">
    <name type="scientific">Candidatus Iainarchaeum sp</name>
    <dbReference type="NCBI Taxonomy" id="3101447"/>
    <lineage>
        <taxon>Archaea</taxon>
        <taxon>Candidatus Iainarchaeota</taxon>
        <taxon>Candidatus Iainarchaeia</taxon>
        <taxon>Candidatus Iainarchaeales</taxon>
        <taxon>Candidatus Iainarchaeaceae</taxon>
        <taxon>Candidatus Iainarchaeum</taxon>
    </lineage>
</organism>
<accession>A0A7J4IWE5</accession>
<evidence type="ECO:0000313" key="3">
    <source>
        <dbReference type="EMBL" id="MBS3059097.1"/>
    </source>
</evidence>
<evidence type="ECO:0000313" key="4">
    <source>
        <dbReference type="Proteomes" id="UP000577419"/>
    </source>
</evidence>
<sequence length="180" mass="20689">MVQDLVSVTVFSLIDLLKGSFISSVPVFIFVFFASKVRRAIAGKYKWSWFKSGFITTYLLIFSLILVLYLQPALPLLQSDPFGETPVEFQTPVLELLLIALIQLVRLLVVALVLSFIVLPLEFIGLFLHEKIKKSFKFHWALKLYLTVFIVTLLASIFVLFFAQWIISGTLAFIYYWPEI</sequence>
<feature type="transmembrane region" description="Helical" evidence="1">
    <location>
        <begin position="144"/>
        <end position="177"/>
    </location>
</feature>
<evidence type="ECO:0000256" key="1">
    <source>
        <dbReference type="SAM" id="Phobius"/>
    </source>
</evidence>
<gene>
    <name evidence="2" type="ORF">HA237_01665</name>
    <name evidence="3" type="ORF">J4224_01585</name>
</gene>
<dbReference type="EMBL" id="JAGVWF010000022">
    <property type="protein sequence ID" value="MBS3059097.1"/>
    <property type="molecule type" value="Genomic_DNA"/>
</dbReference>
<feature type="transmembrane region" description="Helical" evidence="1">
    <location>
        <begin position="49"/>
        <end position="70"/>
    </location>
</feature>
<feature type="transmembrane region" description="Helical" evidence="1">
    <location>
        <begin position="20"/>
        <end position="37"/>
    </location>
</feature>
<proteinExistence type="predicted"/>
<keyword evidence="1" id="KW-0472">Membrane</keyword>
<reference evidence="3" key="2">
    <citation type="submission" date="2021-03" db="EMBL/GenBank/DDBJ databases">
        <authorList>
            <person name="Jaffe A."/>
        </authorList>
    </citation>
    <scope>NUCLEOTIDE SEQUENCE</scope>
    <source>
        <strain evidence="3">RIFCSPHIGHO2_01_FULL_GW2011_AR10_43_9</strain>
    </source>
</reference>
<reference evidence="3" key="3">
    <citation type="submission" date="2021-05" db="EMBL/GenBank/DDBJ databases">
        <title>Protein family content uncovers lineage relationships and bacterial pathway maintenance mechanisms in DPANN archaea.</title>
        <authorList>
            <person name="Castelle C.J."/>
            <person name="Meheust R."/>
            <person name="Jaffe A.L."/>
            <person name="Seitz K."/>
            <person name="Gong X."/>
            <person name="Baker B.J."/>
            <person name="Banfield J.F."/>
        </authorList>
    </citation>
    <scope>NUCLEOTIDE SEQUENCE</scope>
    <source>
        <strain evidence="3">RIFCSPHIGHO2_01_FULL_GW2011_AR10_43_9</strain>
    </source>
</reference>
<evidence type="ECO:0000313" key="2">
    <source>
        <dbReference type="EMBL" id="HIH08057.1"/>
    </source>
</evidence>
<name>A0A7J4IWE5_9ARCH</name>
<dbReference type="AlphaFoldDB" id="A0A7J4IWE5"/>
<keyword evidence="1" id="KW-0812">Transmembrane</keyword>
<dbReference type="EMBL" id="DUFG01000011">
    <property type="protein sequence ID" value="HIH08057.1"/>
    <property type="molecule type" value="Genomic_DNA"/>
</dbReference>
<keyword evidence="1" id="KW-1133">Transmembrane helix</keyword>